<keyword evidence="1" id="KW-1133">Transmembrane helix</keyword>
<reference evidence="2 3" key="1">
    <citation type="submission" date="2016-03" db="EMBL/GenBank/DDBJ databases">
        <title>EvidentialGene: Evidence-directed Construction of Genes on Genomes.</title>
        <authorList>
            <person name="Gilbert D.G."/>
            <person name="Choi J.-H."/>
            <person name="Mockaitis K."/>
            <person name="Colbourne J."/>
            <person name="Pfrender M."/>
        </authorList>
    </citation>
    <scope>NUCLEOTIDE SEQUENCE [LARGE SCALE GENOMIC DNA]</scope>
    <source>
        <strain evidence="2 3">Xinb3</strain>
        <tissue evidence="2">Complete organism</tissue>
    </source>
</reference>
<comment type="caution">
    <text evidence="2">The sequence shown here is derived from an EMBL/GenBank/DDBJ whole genome shotgun (WGS) entry which is preliminary data.</text>
</comment>
<evidence type="ECO:0000313" key="3">
    <source>
        <dbReference type="Proteomes" id="UP000076858"/>
    </source>
</evidence>
<evidence type="ECO:0000313" key="2">
    <source>
        <dbReference type="EMBL" id="KZS16883.1"/>
    </source>
</evidence>
<name>A0A164ZWU8_9CRUS</name>
<protein>
    <submittedName>
        <fullName evidence="2">Uncharacterized protein</fullName>
    </submittedName>
</protein>
<gene>
    <name evidence="2" type="ORF">APZ42_017513</name>
</gene>
<evidence type="ECO:0000256" key="1">
    <source>
        <dbReference type="SAM" id="Phobius"/>
    </source>
</evidence>
<feature type="transmembrane region" description="Helical" evidence="1">
    <location>
        <begin position="6"/>
        <end position="23"/>
    </location>
</feature>
<sequence length="43" mass="4749">MTQNTTYLSSFFLLAFGAALYTNGYKEQRAGESAGRADAVWKL</sequence>
<keyword evidence="3" id="KW-1185">Reference proteome</keyword>
<accession>A0A164ZWU8</accession>
<dbReference type="EMBL" id="LRGB01000687">
    <property type="protein sequence ID" value="KZS16883.1"/>
    <property type="molecule type" value="Genomic_DNA"/>
</dbReference>
<keyword evidence="1" id="KW-0812">Transmembrane</keyword>
<dbReference type="Proteomes" id="UP000076858">
    <property type="component" value="Unassembled WGS sequence"/>
</dbReference>
<organism evidence="2 3">
    <name type="scientific">Daphnia magna</name>
    <dbReference type="NCBI Taxonomy" id="35525"/>
    <lineage>
        <taxon>Eukaryota</taxon>
        <taxon>Metazoa</taxon>
        <taxon>Ecdysozoa</taxon>
        <taxon>Arthropoda</taxon>
        <taxon>Crustacea</taxon>
        <taxon>Branchiopoda</taxon>
        <taxon>Diplostraca</taxon>
        <taxon>Cladocera</taxon>
        <taxon>Anomopoda</taxon>
        <taxon>Daphniidae</taxon>
        <taxon>Daphnia</taxon>
    </lineage>
</organism>
<proteinExistence type="predicted"/>
<keyword evidence="1" id="KW-0472">Membrane</keyword>
<dbReference type="AlphaFoldDB" id="A0A164ZWU8"/>